<reference evidence="5 6" key="1">
    <citation type="journal article" date="2021" name="Microbiol. Resour. Announc.">
        <title>Draft Genome Sequence of Coralloluteibacterium stylophorae LMG 29479T.</title>
        <authorList>
            <person name="Karlyshev A.V."/>
            <person name="Kudryashova E.B."/>
            <person name="Ariskina E.V."/>
            <person name="Conroy A.P."/>
            <person name="Abidueva E.Y."/>
        </authorList>
    </citation>
    <scope>NUCLEOTIDE SEQUENCE [LARGE SCALE GENOMIC DNA]</scope>
    <source>
        <strain evidence="5 6">LMG 29479</strain>
    </source>
</reference>
<evidence type="ECO:0000313" key="6">
    <source>
        <dbReference type="Proteomes" id="UP000675747"/>
    </source>
</evidence>
<name>A0A8J7VQX8_9GAMM</name>
<feature type="transmembrane region" description="Helical" evidence="2">
    <location>
        <begin position="101"/>
        <end position="118"/>
    </location>
</feature>
<dbReference type="EMBL" id="JAGQFT020000001">
    <property type="protein sequence ID" value="MBS7455553.1"/>
    <property type="molecule type" value="Genomic_DNA"/>
</dbReference>
<dbReference type="CDD" id="cd04458">
    <property type="entry name" value="CSP_CDS"/>
    <property type="match status" value="1"/>
</dbReference>
<dbReference type="AlphaFoldDB" id="A0A8J7VQX8"/>
<dbReference type="Proteomes" id="UP000675747">
    <property type="component" value="Unassembled WGS sequence"/>
</dbReference>
<organism evidence="4">
    <name type="scientific">Coralloluteibacterium stylophorae</name>
    <dbReference type="NCBI Taxonomy" id="1776034"/>
    <lineage>
        <taxon>Bacteria</taxon>
        <taxon>Pseudomonadati</taxon>
        <taxon>Pseudomonadota</taxon>
        <taxon>Gammaproteobacteria</taxon>
        <taxon>Lysobacterales</taxon>
        <taxon>Lysobacteraceae</taxon>
        <taxon>Coralloluteibacterium</taxon>
    </lineage>
</organism>
<dbReference type="Gene3D" id="2.40.50.140">
    <property type="entry name" value="Nucleic acid-binding proteins"/>
    <property type="match status" value="1"/>
</dbReference>
<dbReference type="Pfam" id="PF00313">
    <property type="entry name" value="CSD"/>
    <property type="match status" value="1"/>
</dbReference>
<dbReference type="GO" id="GO:0003676">
    <property type="term" value="F:nucleic acid binding"/>
    <property type="evidence" value="ECO:0007669"/>
    <property type="project" value="InterPro"/>
</dbReference>
<dbReference type="EMBL" id="JAGQFT010000004">
    <property type="protein sequence ID" value="MBR0561182.1"/>
    <property type="molecule type" value="Genomic_DNA"/>
</dbReference>
<evidence type="ECO:0000256" key="2">
    <source>
        <dbReference type="SAM" id="Phobius"/>
    </source>
</evidence>
<keyword evidence="2" id="KW-0812">Transmembrane</keyword>
<dbReference type="RefSeq" id="WP_211925147.1">
    <property type="nucleotide sequence ID" value="NZ_JAGQFT020000001.1"/>
</dbReference>
<sequence>MTATSASTDGQRRRGRLVEWSGERGTGFIRCEGGDQRLFVHIRAFPRGARPQVGDALDFAIAMGEHGPHAVAVRFATPAACGARPRPAPGGRRHSRPRRRYVAAVVALLLALLGFALWRCLQPPPAAASPEAASALQPQRAPTFAAPGFRRRQDALRPHALLRGSAAPSRARPGWPARRSRRRHSLRDAAPRSSRRTMRRG</sequence>
<feature type="compositionally biased region" description="Low complexity" evidence="1">
    <location>
        <begin position="165"/>
        <end position="177"/>
    </location>
</feature>
<keyword evidence="2" id="KW-0472">Membrane</keyword>
<dbReference type="GO" id="GO:0005829">
    <property type="term" value="C:cytosol"/>
    <property type="evidence" value="ECO:0007669"/>
    <property type="project" value="UniProtKB-ARBA"/>
</dbReference>
<evidence type="ECO:0000259" key="3">
    <source>
        <dbReference type="PROSITE" id="PS51857"/>
    </source>
</evidence>
<dbReference type="InterPro" id="IPR011129">
    <property type="entry name" value="CSD"/>
</dbReference>
<evidence type="ECO:0000313" key="5">
    <source>
        <dbReference type="EMBL" id="MBS7455553.1"/>
    </source>
</evidence>
<dbReference type="InterPro" id="IPR012340">
    <property type="entry name" value="NA-bd_OB-fold"/>
</dbReference>
<keyword evidence="2" id="KW-1133">Transmembrane helix</keyword>
<keyword evidence="6" id="KW-1185">Reference proteome</keyword>
<gene>
    <name evidence="5" type="ORF">KB893_000185</name>
    <name evidence="4" type="ORF">KB893_01410</name>
</gene>
<proteinExistence type="predicted"/>
<feature type="domain" description="CSD" evidence="3">
    <location>
        <begin position="12"/>
        <end position="75"/>
    </location>
</feature>
<dbReference type="SUPFAM" id="SSF50249">
    <property type="entry name" value="Nucleic acid-binding proteins"/>
    <property type="match status" value="1"/>
</dbReference>
<feature type="region of interest" description="Disordered" evidence="1">
    <location>
        <begin position="145"/>
        <end position="201"/>
    </location>
</feature>
<evidence type="ECO:0000256" key="1">
    <source>
        <dbReference type="SAM" id="MobiDB-lite"/>
    </source>
</evidence>
<dbReference type="PROSITE" id="PS51857">
    <property type="entry name" value="CSD_2"/>
    <property type="match status" value="1"/>
</dbReference>
<dbReference type="InterPro" id="IPR002059">
    <property type="entry name" value="CSP_DNA-bd"/>
</dbReference>
<dbReference type="SMART" id="SM00357">
    <property type="entry name" value="CSP"/>
    <property type="match status" value="1"/>
</dbReference>
<accession>A0A8J7VQX8</accession>
<reference evidence="4" key="2">
    <citation type="submission" date="2021-04" db="EMBL/GenBank/DDBJ databases">
        <authorList>
            <person name="Karlyshev A.V."/>
        </authorList>
    </citation>
    <scope>NUCLEOTIDE SEQUENCE</scope>
    <source>
        <strain evidence="4">LMG 29479</strain>
    </source>
</reference>
<evidence type="ECO:0000313" key="4">
    <source>
        <dbReference type="EMBL" id="MBR0561182.1"/>
    </source>
</evidence>
<protein>
    <submittedName>
        <fullName evidence="4">Cold shock domain-containing protein</fullName>
    </submittedName>
</protein>
<comment type="caution">
    <text evidence="4">The sequence shown here is derived from an EMBL/GenBank/DDBJ whole genome shotgun (WGS) entry which is preliminary data.</text>
</comment>